<keyword evidence="2" id="KW-1185">Reference proteome</keyword>
<gene>
    <name evidence="1" type="ORF">E2C01_082508</name>
</gene>
<dbReference type="Proteomes" id="UP000324222">
    <property type="component" value="Unassembled WGS sequence"/>
</dbReference>
<evidence type="ECO:0000313" key="1">
    <source>
        <dbReference type="EMBL" id="MPC87637.1"/>
    </source>
</evidence>
<organism evidence="1 2">
    <name type="scientific">Portunus trituberculatus</name>
    <name type="common">Swimming crab</name>
    <name type="synonym">Neptunus trituberculatus</name>
    <dbReference type="NCBI Taxonomy" id="210409"/>
    <lineage>
        <taxon>Eukaryota</taxon>
        <taxon>Metazoa</taxon>
        <taxon>Ecdysozoa</taxon>
        <taxon>Arthropoda</taxon>
        <taxon>Crustacea</taxon>
        <taxon>Multicrustacea</taxon>
        <taxon>Malacostraca</taxon>
        <taxon>Eumalacostraca</taxon>
        <taxon>Eucarida</taxon>
        <taxon>Decapoda</taxon>
        <taxon>Pleocyemata</taxon>
        <taxon>Brachyura</taxon>
        <taxon>Eubrachyura</taxon>
        <taxon>Portunoidea</taxon>
        <taxon>Portunidae</taxon>
        <taxon>Portuninae</taxon>
        <taxon>Portunus</taxon>
    </lineage>
</organism>
<accession>A0A5B7J1W1</accession>
<sequence length="9" mass="1041">MTSFLCLAR</sequence>
<dbReference type="EMBL" id="VSRR010075130">
    <property type="protein sequence ID" value="MPC87637.1"/>
    <property type="molecule type" value="Genomic_DNA"/>
</dbReference>
<reference evidence="1 2" key="1">
    <citation type="submission" date="2019-05" db="EMBL/GenBank/DDBJ databases">
        <title>Another draft genome of Portunus trituberculatus and its Hox gene families provides insights of decapod evolution.</title>
        <authorList>
            <person name="Jeong J.-H."/>
            <person name="Song I."/>
            <person name="Kim S."/>
            <person name="Choi T."/>
            <person name="Kim D."/>
            <person name="Ryu S."/>
            <person name="Kim W."/>
        </authorList>
    </citation>
    <scope>NUCLEOTIDE SEQUENCE [LARGE SCALE GENOMIC DNA]</scope>
    <source>
        <tissue evidence="1">Muscle</tissue>
    </source>
</reference>
<proteinExistence type="predicted"/>
<evidence type="ECO:0000313" key="2">
    <source>
        <dbReference type="Proteomes" id="UP000324222"/>
    </source>
</evidence>
<protein>
    <submittedName>
        <fullName evidence="1">Uncharacterized protein</fullName>
    </submittedName>
</protein>
<name>A0A5B7J1W1_PORTR</name>
<comment type="caution">
    <text evidence="1">The sequence shown here is derived from an EMBL/GenBank/DDBJ whole genome shotgun (WGS) entry which is preliminary data.</text>
</comment>